<sequence length="776" mass="87148">MAHANDEYHVIGEGAAVTFANRGNDRPAELPRDLPGIVIFIHGVNDPGAVYSFVEEGLCQGLNERLDRRDLKAGVYGAEYRSVKEKKEVEKQDQSIISDPDTYLYQRKETIGKTKSVFIPFYWGYRAQNDEIARFDSKGKSNTDDVKGGVDDGQGFQTIRGQYQDIHGNRLDKHFGKAGGFFANATNNIPDMYGAGFRADWKTRRVTKNTLGGNSMYAADGPDRRYFVLAATRLAHLINLTRSIKPSAVANAHGMQPEHETITIMGHSQGTILTLLAQAILKKNNQRCVDCIIMVDSPYSIYETSGCNQTGSAKLQTLINIVNAVTEQPYKIPDLAQMLIDHDKHGGRAGVNWSETQGKRLDKSGKNWVTFDERDNRGKVYLYFCPEDTVVGLSTVRGIGTFGVPDEVPVDAMPADEEAKTSKKKTMGAMSVLEHKRFFQRMWTRMERDKNFDGKYKKVLVGTKPERVPVRDQFERLSPGPDAGPKNMLVNAALQTNFKRNDIRFINGEELKPPCEPNLYGGEVKGRTGGPRPGHVDQAGMMAPDDVTKNVIVANQYVTLQWKTVERTVNPFYDLNKAKEAFNVGKPLDEQSHNWRITHPLAVAGLVGAYGVVEREETPQEAKNRMATTADEYEANNYHSGILHATENHRWVTAMDVAIGQAITLDDPVWRDLLIRIADWKMDPYAFSQITKNKAYNDRISQDDRDFIKACSDYYQTGTFPGERFVSMTMPKLVTSELTREATQEQQRAAALEREAEMRFYQNQVPQGMANLGNLR</sequence>
<evidence type="ECO:0000259" key="2">
    <source>
        <dbReference type="Pfam" id="PF24322"/>
    </source>
</evidence>
<gene>
    <name evidence="3" type="ORF">RJN63_26470</name>
</gene>
<evidence type="ECO:0000259" key="1">
    <source>
        <dbReference type="Pfam" id="PF11678"/>
    </source>
</evidence>
<name>A0AAE4GG97_9BURK</name>
<dbReference type="RefSeq" id="WP_310838564.1">
    <property type="nucleotide sequence ID" value="NZ_JAVLSM010000016.1"/>
</dbReference>
<dbReference type="EMBL" id="JAVRAA010000022">
    <property type="protein sequence ID" value="MDT0340404.1"/>
    <property type="molecule type" value="Genomic_DNA"/>
</dbReference>
<feature type="domain" description="T6SS Tle3 phospholipase effector alpha/beta" evidence="2">
    <location>
        <begin position="34"/>
        <end position="405"/>
    </location>
</feature>
<feature type="domain" description="Antibacterial effector protein Tle3 C-terminal" evidence="1">
    <location>
        <begin position="567"/>
        <end position="743"/>
    </location>
</feature>
<comment type="caution">
    <text evidence="3">The sequence shown here is derived from an EMBL/GenBank/DDBJ whole genome shotgun (WGS) entry which is preliminary data.</text>
</comment>
<dbReference type="InterPro" id="IPR021692">
    <property type="entry name" value="Tle3_C"/>
</dbReference>
<evidence type="ECO:0000313" key="3">
    <source>
        <dbReference type="EMBL" id="MDT0340404.1"/>
    </source>
</evidence>
<dbReference type="InterPro" id="IPR029058">
    <property type="entry name" value="AB_hydrolase_fold"/>
</dbReference>
<reference evidence="3" key="1">
    <citation type="submission" date="2023-02" db="EMBL/GenBank/DDBJ databases">
        <title>Description of Herbaspirillum huttiense subsp. nephrolepsisexaltata and Herbaspirillum huttiense subsp. lycopersicon.</title>
        <authorList>
            <person name="Poudel M."/>
            <person name="Sharma A."/>
            <person name="Goss E."/>
            <person name="Tapia J.H."/>
            <person name="Harmon C.M."/>
            <person name="Jones J.B."/>
        </authorList>
    </citation>
    <scope>NUCLEOTIDE SEQUENCE</scope>
    <source>
        <strain evidence="3">NC40101</strain>
    </source>
</reference>
<dbReference type="Pfam" id="PF24322">
    <property type="entry name" value="Tle3"/>
    <property type="match status" value="1"/>
</dbReference>
<dbReference type="SUPFAM" id="SSF53474">
    <property type="entry name" value="alpha/beta-Hydrolases"/>
    <property type="match status" value="1"/>
</dbReference>
<dbReference type="AlphaFoldDB" id="A0AAE4GG97"/>
<proteinExistence type="predicted"/>
<dbReference type="Pfam" id="PF11678">
    <property type="entry name" value="Tle3_C"/>
    <property type="match status" value="1"/>
</dbReference>
<dbReference type="InterPro" id="IPR056221">
    <property type="entry name" value="Tle3_ab_dom"/>
</dbReference>
<organism evidence="3">
    <name type="scientific">Herbaspirillum huttiense subsp. nephrolepidis</name>
    <dbReference type="NCBI Taxonomy" id="3075126"/>
    <lineage>
        <taxon>Bacteria</taxon>
        <taxon>Pseudomonadati</taxon>
        <taxon>Pseudomonadota</taxon>
        <taxon>Betaproteobacteria</taxon>
        <taxon>Burkholderiales</taxon>
        <taxon>Oxalobacteraceae</taxon>
        <taxon>Herbaspirillum</taxon>
    </lineage>
</organism>
<protein>
    <submittedName>
        <fullName evidence="3">DUF3274 domain-containing protein</fullName>
    </submittedName>
</protein>
<accession>A0AAE4GG97</accession>